<reference evidence="1" key="1">
    <citation type="journal article" date="2019" name="Environ. Microbiol.">
        <title>Fungal ecological strategies reflected in gene transcription - a case study of two litter decomposers.</title>
        <authorList>
            <person name="Barbi F."/>
            <person name="Kohler A."/>
            <person name="Barry K."/>
            <person name="Baskaran P."/>
            <person name="Daum C."/>
            <person name="Fauchery L."/>
            <person name="Ihrmark K."/>
            <person name="Kuo A."/>
            <person name="LaButti K."/>
            <person name="Lipzen A."/>
            <person name="Morin E."/>
            <person name="Grigoriev I.V."/>
            <person name="Henrissat B."/>
            <person name="Lindahl B."/>
            <person name="Martin F."/>
        </authorList>
    </citation>
    <scope>NUCLEOTIDE SEQUENCE</scope>
    <source>
        <strain evidence="1">JB14</strain>
    </source>
</reference>
<dbReference type="Proteomes" id="UP000799118">
    <property type="component" value="Unassembled WGS sequence"/>
</dbReference>
<dbReference type="OrthoDB" id="2965534at2759"/>
<accession>A0A6A4GN98</accession>
<dbReference type="EMBL" id="ML769851">
    <property type="protein sequence ID" value="KAE9386737.1"/>
    <property type="molecule type" value="Genomic_DNA"/>
</dbReference>
<organism evidence="1 2">
    <name type="scientific">Gymnopus androsaceus JB14</name>
    <dbReference type="NCBI Taxonomy" id="1447944"/>
    <lineage>
        <taxon>Eukaryota</taxon>
        <taxon>Fungi</taxon>
        <taxon>Dikarya</taxon>
        <taxon>Basidiomycota</taxon>
        <taxon>Agaricomycotina</taxon>
        <taxon>Agaricomycetes</taxon>
        <taxon>Agaricomycetidae</taxon>
        <taxon>Agaricales</taxon>
        <taxon>Marasmiineae</taxon>
        <taxon>Omphalotaceae</taxon>
        <taxon>Gymnopus</taxon>
    </lineage>
</organism>
<evidence type="ECO:0000313" key="2">
    <source>
        <dbReference type="Proteomes" id="UP000799118"/>
    </source>
</evidence>
<dbReference type="AlphaFoldDB" id="A0A6A4GN98"/>
<keyword evidence="2" id="KW-1185">Reference proteome</keyword>
<sequence length="156" mass="17444">MPTVPEDAQAYVKNTLGLCSWVEGDGLWLKVVKAWLRIDQAAGFEPSSKALSRLPTAGRPKEVGKWISYAQSATFRPVVSLPRFADEFAEWWRSMQPEGRKAIDDTFISIMSKPVITDWETVEISGSNGLVSVVVALAWWRKAVYDLLEENALRTG</sequence>
<name>A0A6A4GN98_9AGAR</name>
<gene>
    <name evidence="1" type="ORF">BT96DRAFT_838757</name>
</gene>
<evidence type="ECO:0000313" key="1">
    <source>
        <dbReference type="EMBL" id="KAE9386737.1"/>
    </source>
</evidence>
<proteinExistence type="predicted"/>
<protein>
    <submittedName>
        <fullName evidence="1">Uncharacterized protein</fullName>
    </submittedName>
</protein>